<protein>
    <recommendedName>
        <fullName evidence="1">ZMIZ1 N-terminal domain-containing protein</fullName>
    </recommendedName>
</protein>
<accession>A0A4V1IZ12</accession>
<evidence type="ECO:0000313" key="2">
    <source>
        <dbReference type="EMBL" id="RKP16449.1"/>
    </source>
</evidence>
<dbReference type="AlphaFoldDB" id="A0A4V1IZ12"/>
<evidence type="ECO:0000259" key="1">
    <source>
        <dbReference type="Pfam" id="PF18028"/>
    </source>
</evidence>
<proteinExistence type="predicted"/>
<dbReference type="EMBL" id="ML006537">
    <property type="protein sequence ID" value="RKP16449.1"/>
    <property type="molecule type" value="Genomic_DNA"/>
</dbReference>
<gene>
    <name evidence="2" type="ORF">ROZALSC1DRAFT_25267</name>
</gene>
<sequence>MSSSATPSDAYEQQTANNSIYPSPSFVEHPAIDDIVANNIRRLQYLNSELKSASTFKRAALELGRWCKDQRAYMKETEDVLHMCMRTIRLVSPQKGYNLLLGCHAEDLKKWFKELSKMVLIYKDNMRPLSTSLKPSCVEDKGILQDIYGEVISREDKCITPITPVFNPELMDPKSMFMELP</sequence>
<dbReference type="Proteomes" id="UP000281549">
    <property type="component" value="Unassembled WGS sequence"/>
</dbReference>
<reference evidence="3" key="1">
    <citation type="journal article" date="2018" name="Nat. Microbiol.">
        <title>Leveraging single-cell genomics to expand the fungal tree of life.</title>
        <authorList>
            <person name="Ahrendt S.R."/>
            <person name="Quandt C.A."/>
            <person name="Ciobanu D."/>
            <person name="Clum A."/>
            <person name="Salamov A."/>
            <person name="Andreopoulos B."/>
            <person name="Cheng J.F."/>
            <person name="Woyke T."/>
            <person name="Pelin A."/>
            <person name="Henrissat B."/>
            <person name="Reynolds N.K."/>
            <person name="Benny G.L."/>
            <person name="Smith M.E."/>
            <person name="James T.Y."/>
            <person name="Grigoriev I.V."/>
        </authorList>
    </citation>
    <scope>NUCLEOTIDE SEQUENCE [LARGE SCALE GENOMIC DNA]</scope>
    <source>
        <strain evidence="3">CSF55</strain>
    </source>
</reference>
<feature type="domain" description="ZMIZ1 N-terminal" evidence="1">
    <location>
        <begin position="38"/>
        <end position="102"/>
    </location>
</feature>
<evidence type="ECO:0000313" key="3">
    <source>
        <dbReference type="Proteomes" id="UP000281549"/>
    </source>
</evidence>
<organism evidence="2 3">
    <name type="scientific">Rozella allomycis (strain CSF55)</name>
    <dbReference type="NCBI Taxonomy" id="988480"/>
    <lineage>
        <taxon>Eukaryota</taxon>
        <taxon>Fungi</taxon>
        <taxon>Fungi incertae sedis</taxon>
        <taxon>Cryptomycota</taxon>
        <taxon>Cryptomycota incertae sedis</taxon>
        <taxon>Rozella</taxon>
    </lineage>
</organism>
<dbReference type="InterPro" id="IPR040797">
    <property type="entry name" value="ZMIZ1_N"/>
</dbReference>
<name>A0A4V1IZ12_ROZAC</name>
<dbReference type="Pfam" id="PF18028">
    <property type="entry name" value="Zmiz1_N"/>
    <property type="match status" value="1"/>
</dbReference>
<feature type="non-terminal residue" evidence="2">
    <location>
        <position position="181"/>
    </location>
</feature>